<feature type="signal peptide" evidence="7">
    <location>
        <begin position="1"/>
        <end position="19"/>
    </location>
</feature>
<accession>A0A1N7KW59</accession>
<feature type="region of interest" description="Disordered" evidence="6">
    <location>
        <begin position="123"/>
        <end position="164"/>
    </location>
</feature>
<protein>
    <recommendedName>
        <fullName evidence="2">High-affinity zinc uptake system protein ZnuA</fullName>
    </recommendedName>
</protein>
<dbReference type="InterPro" id="IPR050492">
    <property type="entry name" value="Bact_metal-bind_prot9"/>
</dbReference>
<organism evidence="8 9">
    <name type="scientific">Roseivivax lentus</name>
    <dbReference type="NCBI Taxonomy" id="633194"/>
    <lineage>
        <taxon>Bacteria</taxon>
        <taxon>Pseudomonadati</taxon>
        <taxon>Pseudomonadota</taxon>
        <taxon>Alphaproteobacteria</taxon>
        <taxon>Rhodobacterales</taxon>
        <taxon>Roseobacteraceae</taxon>
        <taxon>Roseivivax</taxon>
    </lineage>
</organism>
<evidence type="ECO:0000256" key="3">
    <source>
        <dbReference type="ARBA" id="ARBA00022448"/>
    </source>
</evidence>
<proteinExistence type="inferred from homology"/>
<evidence type="ECO:0000313" key="9">
    <source>
        <dbReference type="Proteomes" id="UP000186684"/>
    </source>
</evidence>
<comment type="similarity">
    <text evidence="1">Belongs to the bacterial solute-binding protein 9 family.</text>
</comment>
<dbReference type="PANTHER" id="PTHR42953:SF3">
    <property type="entry name" value="HIGH-AFFINITY ZINC UPTAKE SYSTEM PROTEIN ZNUA"/>
    <property type="match status" value="1"/>
</dbReference>
<keyword evidence="5" id="KW-0406">Ion transport</keyword>
<dbReference type="RefSeq" id="WP_076445387.1">
    <property type="nucleotide sequence ID" value="NZ_FTOQ01000002.1"/>
</dbReference>
<keyword evidence="4 7" id="KW-0732">Signal</keyword>
<keyword evidence="9" id="KW-1185">Reference proteome</keyword>
<dbReference type="Pfam" id="PF01297">
    <property type="entry name" value="ZnuA"/>
    <property type="match status" value="1"/>
</dbReference>
<feature type="chain" id="PRO_5012230310" description="High-affinity zinc uptake system protein ZnuA" evidence="7">
    <location>
        <begin position="20"/>
        <end position="349"/>
    </location>
</feature>
<sequence length="349" mass="36981">MRKILTLCLGLGLSPVATAADPLRVVADIPPVAALAEMVLGADGQVVTLLPPGASPHDHALSPGDAGALQEADLVVWIGAALTPNLEKALGTLSGDALRLTLADLAGTHLLEPRETAIFAAGHDDHDDHDHAQDAKRDDHDHDAEHNDAHGHADDHDHDHAKDHAEAAHDDYAADAHGHGHSHDGPYDPHLWLAPENATLWLDAMAEAFTARNPEAAETYRANAATAKDAIAAASDRAAERLDGTDRPLAVLHDAFYYFEDAFGLTILGALTPSDAARPSPRRMAELRDALPPGTCLLVEPQYDPRIVDALGQDIAVAEIDMLGAFLPQDAALYPTLIEDIATRIAECG</sequence>
<dbReference type="InterPro" id="IPR006127">
    <property type="entry name" value="ZnuA-like"/>
</dbReference>
<name>A0A1N7KW59_9RHOB</name>
<gene>
    <name evidence="8" type="ORF">SAMN05421759_102126</name>
</gene>
<evidence type="ECO:0000256" key="5">
    <source>
        <dbReference type="ARBA" id="ARBA00022906"/>
    </source>
</evidence>
<keyword evidence="5" id="KW-0864">Zinc transport</keyword>
<evidence type="ECO:0000256" key="6">
    <source>
        <dbReference type="SAM" id="MobiDB-lite"/>
    </source>
</evidence>
<evidence type="ECO:0000256" key="4">
    <source>
        <dbReference type="ARBA" id="ARBA00022729"/>
    </source>
</evidence>
<dbReference type="AlphaFoldDB" id="A0A1N7KW59"/>
<dbReference type="GO" id="GO:0006829">
    <property type="term" value="P:zinc ion transport"/>
    <property type="evidence" value="ECO:0007669"/>
    <property type="project" value="UniProtKB-KW"/>
</dbReference>
<dbReference type="OrthoDB" id="7346865at2"/>
<reference evidence="9" key="1">
    <citation type="submission" date="2017-01" db="EMBL/GenBank/DDBJ databases">
        <authorList>
            <person name="Varghese N."/>
            <person name="Submissions S."/>
        </authorList>
    </citation>
    <scope>NUCLEOTIDE SEQUENCE [LARGE SCALE GENOMIC DNA]</scope>
    <source>
        <strain evidence="9">DSM 29430</strain>
    </source>
</reference>
<dbReference type="Proteomes" id="UP000186684">
    <property type="component" value="Unassembled WGS sequence"/>
</dbReference>
<evidence type="ECO:0000256" key="7">
    <source>
        <dbReference type="SAM" id="SignalP"/>
    </source>
</evidence>
<dbReference type="GO" id="GO:0046872">
    <property type="term" value="F:metal ion binding"/>
    <property type="evidence" value="ECO:0007669"/>
    <property type="project" value="InterPro"/>
</dbReference>
<dbReference type="STRING" id="633194.SAMN05421759_102126"/>
<keyword evidence="5" id="KW-0862">Zinc</keyword>
<keyword evidence="3" id="KW-0813">Transport</keyword>
<dbReference type="SUPFAM" id="SSF53807">
    <property type="entry name" value="Helical backbone' metal receptor"/>
    <property type="match status" value="1"/>
</dbReference>
<evidence type="ECO:0000256" key="1">
    <source>
        <dbReference type="ARBA" id="ARBA00011028"/>
    </source>
</evidence>
<dbReference type="Gene3D" id="3.40.50.1980">
    <property type="entry name" value="Nitrogenase molybdenum iron protein domain"/>
    <property type="match status" value="2"/>
</dbReference>
<evidence type="ECO:0000313" key="8">
    <source>
        <dbReference type="EMBL" id="SIS65843.1"/>
    </source>
</evidence>
<dbReference type="EMBL" id="FTOQ01000002">
    <property type="protein sequence ID" value="SIS65843.1"/>
    <property type="molecule type" value="Genomic_DNA"/>
</dbReference>
<dbReference type="PANTHER" id="PTHR42953">
    <property type="entry name" value="HIGH-AFFINITY ZINC UPTAKE SYSTEM PROTEIN ZNUA-RELATED"/>
    <property type="match status" value="1"/>
</dbReference>
<evidence type="ECO:0000256" key="2">
    <source>
        <dbReference type="ARBA" id="ARBA00015915"/>
    </source>
</evidence>